<evidence type="ECO:0000313" key="2">
    <source>
        <dbReference type="EMBL" id="SJZ53596.1"/>
    </source>
</evidence>
<dbReference type="AlphaFoldDB" id="A0A1T4LG41"/>
<keyword evidence="1" id="KW-1133">Transmembrane helix</keyword>
<dbReference type="STRING" id="142842.SAMN02745118_01120"/>
<evidence type="ECO:0000313" key="3">
    <source>
        <dbReference type="Proteomes" id="UP000190625"/>
    </source>
</evidence>
<organism evidence="2 3">
    <name type="scientific">Selenihalanaerobacter shriftii</name>
    <dbReference type="NCBI Taxonomy" id="142842"/>
    <lineage>
        <taxon>Bacteria</taxon>
        <taxon>Bacillati</taxon>
        <taxon>Bacillota</taxon>
        <taxon>Clostridia</taxon>
        <taxon>Halanaerobiales</taxon>
        <taxon>Halobacteroidaceae</taxon>
        <taxon>Selenihalanaerobacter</taxon>
    </lineage>
</organism>
<evidence type="ECO:0008006" key="4">
    <source>
        <dbReference type="Google" id="ProtNLM"/>
    </source>
</evidence>
<feature type="transmembrane region" description="Helical" evidence="1">
    <location>
        <begin position="12"/>
        <end position="29"/>
    </location>
</feature>
<protein>
    <recommendedName>
        <fullName evidence="4">DUF1850 domain-containing protein</fullName>
    </recommendedName>
</protein>
<sequence length="173" mass="20342">MPGYHFMRNNNLFVIILIIISIVGSLFLFNSEWLVIQEAESDKVIWQQPVEGNIEFAIKYLHSVERTPVWEYFVVKDNKLYLTGTRYESYGAGLPFLKQHTYVVGDGKFEIKNIDKKLDSIPLRVSDYALHKFIIDKEEYKLYKMTEPQNLVIIKVKNQNLLALLKNKLVNWL</sequence>
<dbReference type="EMBL" id="FUWM01000008">
    <property type="protein sequence ID" value="SJZ53596.1"/>
    <property type="molecule type" value="Genomic_DNA"/>
</dbReference>
<dbReference type="Pfam" id="PF08905">
    <property type="entry name" value="DUF1850"/>
    <property type="match status" value="1"/>
</dbReference>
<gene>
    <name evidence="2" type="ORF">SAMN02745118_01120</name>
</gene>
<dbReference type="Proteomes" id="UP000190625">
    <property type="component" value="Unassembled WGS sequence"/>
</dbReference>
<accession>A0A1T4LG41</accession>
<keyword evidence="3" id="KW-1185">Reference proteome</keyword>
<evidence type="ECO:0000256" key="1">
    <source>
        <dbReference type="SAM" id="Phobius"/>
    </source>
</evidence>
<dbReference type="OrthoDB" id="4304at2"/>
<name>A0A1T4LG41_9FIRM</name>
<dbReference type="InterPro" id="IPR015001">
    <property type="entry name" value="DUF1850"/>
</dbReference>
<reference evidence="3" key="1">
    <citation type="submission" date="2017-02" db="EMBL/GenBank/DDBJ databases">
        <authorList>
            <person name="Varghese N."/>
            <person name="Submissions S."/>
        </authorList>
    </citation>
    <scope>NUCLEOTIDE SEQUENCE [LARGE SCALE GENOMIC DNA]</scope>
    <source>
        <strain evidence="3">ATCC BAA-73</strain>
    </source>
</reference>
<keyword evidence="1" id="KW-0812">Transmembrane</keyword>
<keyword evidence="1" id="KW-0472">Membrane</keyword>
<proteinExistence type="predicted"/>